<evidence type="ECO:0000256" key="7">
    <source>
        <dbReference type="ARBA" id="ARBA00025043"/>
    </source>
</evidence>
<dbReference type="Pfam" id="PF08617">
    <property type="entry name" value="CGI-121"/>
    <property type="match status" value="1"/>
</dbReference>
<keyword evidence="5" id="KW-0819">tRNA processing</keyword>
<evidence type="ECO:0000256" key="4">
    <source>
        <dbReference type="ARBA" id="ARBA00016009"/>
    </source>
</evidence>
<comment type="function">
    <text evidence="7">Component of the EKC/KEOPS complex that is required for the formation of a threonylcarbamoyl group on adenosine at position 37 (t(6)A37) in tRNAs that read codons beginning with adenine. The complex is probably involved in the transfer of the threonylcarbamoyl moiety of threonylcarbamoyl-AMP (TC-AMP) to the N6 group of A37. CGI121 acts as an allosteric effector that regulates the t(6)A activity of the complex. The EKC/KEOPS complex also promotes both telomere uncapping and telomere elongation. The complex is required for efficient recruitment of transcriptional coactivators. CGI121 is not required for tRNA modification.</text>
</comment>
<evidence type="ECO:0000256" key="5">
    <source>
        <dbReference type="ARBA" id="ARBA00022694"/>
    </source>
</evidence>
<keyword evidence="6 8" id="KW-0539">Nucleus</keyword>
<dbReference type="GO" id="GO:0005634">
    <property type="term" value="C:nucleus"/>
    <property type="evidence" value="ECO:0007669"/>
    <property type="project" value="UniProtKB-SubCell"/>
</dbReference>
<comment type="subcellular location">
    <subcellularLocation>
        <location evidence="1">Nucleus</location>
    </subcellularLocation>
</comment>
<reference evidence="9" key="1">
    <citation type="submission" date="2022-07" db="EMBL/GenBank/DDBJ databases">
        <title>Draft genome sequence of Zalerion maritima ATCC 34329, a (micro)plastics degrading marine fungus.</title>
        <authorList>
            <person name="Paco A."/>
            <person name="Goncalves M.F.M."/>
            <person name="Rocha-Santos T.A.P."/>
            <person name="Alves A."/>
        </authorList>
    </citation>
    <scope>NUCLEOTIDE SEQUENCE</scope>
    <source>
        <strain evidence="9">ATCC 34329</strain>
    </source>
</reference>
<proteinExistence type="inferred from homology"/>
<dbReference type="AlphaFoldDB" id="A0AAD5WPE7"/>
<dbReference type="GO" id="GO:0002949">
    <property type="term" value="P:tRNA threonylcarbamoyladenosine modification"/>
    <property type="evidence" value="ECO:0007669"/>
    <property type="project" value="TreeGrafter"/>
</dbReference>
<dbReference type="GO" id="GO:0005829">
    <property type="term" value="C:cytosol"/>
    <property type="evidence" value="ECO:0007669"/>
    <property type="project" value="TreeGrafter"/>
</dbReference>
<evidence type="ECO:0000256" key="6">
    <source>
        <dbReference type="ARBA" id="ARBA00023242"/>
    </source>
</evidence>
<dbReference type="Gene3D" id="3.30.2380.10">
    <property type="entry name" value="CGI121/TPRKB"/>
    <property type="match status" value="1"/>
</dbReference>
<dbReference type="EMBL" id="JAKWBI020000276">
    <property type="protein sequence ID" value="KAJ2897427.1"/>
    <property type="molecule type" value="Genomic_DNA"/>
</dbReference>
<evidence type="ECO:0000313" key="9">
    <source>
        <dbReference type="EMBL" id="KAJ2897427.1"/>
    </source>
</evidence>
<protein>
    <recommendedName>
        <fullName evidence="4">EKC/KEOPS complex subunit CGI121</fullName>
    </recommendedName>
    <alternativeName>
        <fullName evidence="3">EKC/KEOPS complex subunit cgi121</fullName>
    </alternativeName>
</protein>
<accession>A0AAD5WPE7</accession>
<dbReference type="InterPro" id="IPR013926">
    <property type="entry name" value="CGI121/TPRKB"/>
</dbReference>
<organism evidence="9 10">
    <name type="scientific">Zalerion maritima</name>
    <dbReference type="NCBI Taxonomy" id="339359"/>
    <lineage>
        <taxon>Eukaryota</taxon>
        <taxon>Fungi</taxon>
        <taxon>Dikarya</taxon>
        <taxon>Ascomycota</taxon>
        <taxon>Pezizomycotina</taxon>
        <taxon>Sordariomycetes</taxon>
        <taxon>Lulworthiomycetidae</taxon>
        <taxon>Lulworthiales</taxon>
        <taxon>Lulworthiaceae</taxon>
        <taxon>Zalerion</taxon>
    </lineage>
</organism>
<sequence>MSQLETVTLEHLPPSHKIYLCLFKDVQNPDFLLTQLRSRNADFEYAFIDSTSLISRLHLLAAVFRAVNGLLGDNLRTPNVHSEIVLSMSASNNIAEAYQKFGITSGTKHVTIVKVVFPTDSVPVPPNADDVWAHLSENVEGTPLPLTDDNIAGDTDWAKMHKVYKMNGGPAARLDKMSLDDKVRRKEKETLALGGMALRGT</sequence>
<dbReference type="GO" id="GO:0000408">
    <property type="term" value="C:EKC/KEOPS complex"/>
    <property type="evidence" value="ECO:0007669"/>
    <property type="project" value="TreeGrafter"/>
</dbReference>
<dbReference type="PANTHER" id="PTHR15840">
    <property type="entry name" value="CGI-121 FAMILY MEMBER"/>
    <property type="match status" value="1"/>
</dbReference>
<dbReference type="SUPFAM" id="SSF143870">
    <property type="entry name" value="PF0523-like"/>
    <property type="match status" value="1"/>
</dbReference>
<name>A0AAD5WPE7_9PEZI</name>
<dbReference type="PANTHER" id="PTHR15840:SF10">
    <property type="entry name" value="EKC_KEOPS COMPLEX SUBUNIT TPRKB"/>
    <property type="match status" value="1"/>
</dbReference>
<dbReference type="InterPro" id="IPR036504">
    <property type="entry name" value="CGI121/TPRKB_sf"/>
</dbReference>
<comment type="similarity">
    <text evidence="2 8">Belongs to the CGI121/TPRKB family.</text>
</comment>
<evidence type="ECO:0000313" key="10">
    <source>
        <dbReference type="Proteomes" id="UP001201980"/>
    </source>
</evidence>
<keyword evidence="10" id="KW-1185">Reference proteome</keyword>
<evidence type="ECO:0000256" key="2">
    <source>
        <dbReference type="ARBA" id="ARBA00005546"/>
    </source>
</evidence>
<gene>
    <name evidence="9" type="ORF">MKZ38_004689</name>
</gene>
<evidence type="ECO:0000256" key="8">
    <source>
        <dbReference type="RuleBase" id="RU004398"/>
    </source>
</evidence>
<evidence type="ECO:0000256" key="1">
    <source>
        <dbReference type="ARBA" id="ARBA00004123"/>
    </source>
</evidence>
<evidence type="ECO:0000256" key="3">
    <source>
        <dbReference type="ARBA" id="ARBA00015316"/>
    </source>
</evidence>
<dbReference type="Proteomes" id="UP001201980">
    <property type="component" value="Unassembled WGS sequence"/>
</dbReference>
<comment type="caution">
    <text evidence="9">The sequence shown here is derived from an EMBL/GenBank/DDBJ whole genome shotgun (WGS) entry which is preliminary data.</text>
</comment>